<dbReference type="Proteomes" id="UP000319809">
    <property type="component" value="Chromosome"/>
</dbReference>
<name>A0A4Y5YKI8_9GAMM</name>
<dbReference type="Pfam" id="PF00015">
    <property type="entry name" value="MCPsignal"/>
    <property type="match status" value="1"/>
</dbReference>
<dbReference type="InterPro" id="IPR004010">
    <property type="entry name" value="Double_Cache_2"/>
</dbReference>
<keyword evidence="5" id="KW-0812">Transmembrane</keyword>
<feature type="domain" description="HAMP" evidence="7">
    <location>
        <begin position="216"/>
        <end position="270"/>
    </location>
</feature>
<protein>
    <submittedName>
        <fullName evidence="8">Methyl-accepting chemotaxis protein</fullName>
    </submittedName>
</protein>
<feature type="transmembrane region" description="Helical" evidence="5">
    <location>
        <begin position="193"/>
        <end position="215"/>
    </location>
</feature>
<dbReference type="InterPro" id="IPR003660">
    <property type="entry name" value="HAMP_dom"/>
</dbReference>
<dbReference type="GO" id="GO:0006935">
    <property type="term" value="P:chemotaxis"/>
    <property type="evidence" value="ECO:0007669"/>
    <property type="project" value="InterPro"/>
</dbReference>
<evidence type="ECO:0000313" key="8">
    <source>
        <dbReference type="EMBL" id="QDE33281.1"/>
    </source>
</evidence>
<proteinExistence type="inferred from homology"/>
<dbReference type="AlphaFoldDB" id="A0A4Y5YKI8"/>
<evidence type="ECO:0000256" key="1">
    <source>
        <dbReference type="ARBA" id="ARBA00004370"/>
    </source>
</evidence>
<evidence type="ECO:0000256" key="5">
    <source>
        <dbReference type="SAM" id="Phobius"/>
    </source>
</evidence>
<dbReference type="KEGG" id="spol:FH971_14255"/>
<dbReference type="PROSITE" id="PS50885">
    <property type="entry name" value="HAMP"/>
    <property type="match status" value="1"/>
</dbReference>
<evidence type="ECO:0000259" key="7">
    <source>
        <dbReference type="PROSITE" id="PS50885"/>
    </source>
</evidence>
<dbReference type="GO" id="GO:0007165">
    <property type="term" value="P:signal transduction"/>
    <property type="evidence" value="ECO:0007669"/>
    <property type="project" value="UniProtKB-KW"/>
</dbReference>
<evidence type="ECO:0000256" key="3">
    <source>
        <dbReference type="ARBA" id="ARBA00029447"/>
    </source>
</evidence>
<keyword evidence="2 4" id="KW-0807">Transducer</keyword>
<keyword evidence="9" id="KW-1185">Reference proteome</keyword>
<dbReference type="CDD" id="cd06225">
    <property type="entry name" value="HAMP"/>
    <property type="match status" value="1"/>
</dbReference>
<dbReference type="FunFam" id="1.10.287.950:FF:000001">
    <property type="entry name" value="Methyl-accepting chemotaxis sensory transducer"/>
    <property type="match status" value="1"/>
</dbReference>
<dbReference type="SUPFAM" id="SSF58104">
    <property type="entry name" value="Methyl-accepting chemotaxis protein (MCP) signaling domain"/>
    <property type="match status" value="1"/>
</dbReference>
<comment type="similarity">
    <text evidence="3">Belongs to the methyl-accepting chemotaxis (MCP) protein family.</text>
</comment>
<dbReference type="Pfam" id="PF08269">
    <property type="entry name" value="dCache_2"/>
    <property type="match status" value="1"/>
</dbReference>
<feature type="transmembrane region" description="Helical" evidence="5">
    <location>
        <begin position="6"/>
        <end position="27"/>
    </location>
</feature>
<dbReference type="GO" id="GO:0005886">
    <property type="term" value="C:plasma membrane"/>
    <property type="evidence" value="ECO:0007669"/>
    <property type="project" value="UniProtKB-SubCell"/>
</dbReference>
<evidence type="ECO:0000259" key="6">
    <source>
        <dbReference type="PROSITE" id="PS50111"/>
    </source>
</evidence>
<dbReference type="PANTHER" id="PTHR32089">
    <property type="entry name" value="METHYL-ACCEPTING CHEMOTAXIS PROTEIN MCPB"/>
    <property type="match status" value="1"/>
</dbReference>
<dbReference type="Gene3D" id="3.30.450.20">
    <property type="entry name" value="PAS domain"/>
    <property type="match status" value="1"/>
</dbReference>
<dbReference type="SMART" id="SM00304">
    <property type="entry name" value="HAMP"/>
    <property type="match status" value="2"/>
</dbReference>
<feature type="domain" description="Methyl-accepting transducer" evidence="6">
    <location>
        <begin position="275"/>
        <end position="511"/>
    </location>
</feature>
<dbReference type="PRINTS" id="PR00260">
    <property type="entry name" value="CHEMTRNSDUCR"/>
</dbReference>
<reference evidence="8 9" key="1">
    <citation type="submission" date="2019-06" db="EMBL/GenBank/DDBJ databases">
        <title>The genome of Shewanella sp. SM1901.</title>
        <authorList>
            <person name="Cha Q."/>
        </authorList>
    </citation>
    <scope>NUCLEOTIDE SEQUENCE [LARGE SCALE GENOMIC DNA]</scope>
    <source>
        <strain evidence="8 9">SM1901</strain>
    </source>
</reference>
<dbReference type="InterPro" id="IPR004090">
    <property type="entry name" value="Chemotax_Me-accpt_rcpt"/>
</dbReference>
<dbReference type="EMBL" id="CP041036">
    <property type="protein sequence ID" value="QDE33281.1"/>
    <property type="molecule type" value="Genomic_DNA"/>
</dbReference>
<keyword evidence="5" id="KW-1133">Transmembrane helix</keyword>
<dbReference type="PANTHER" id="PTHR32089:SF55">
    <property type="entry name" value="METHYL ACCEPTING SENSORY TRANSDUCER WITH CACHE_2 SMALL MOLECULE BINDING DOMAIN"/>
    <property type="match status" value="1"/>
</dbReference>
<dbReference type="Gene3D" id="1.10.287.950">
    <property type="entry name" value="Methyl-accepting chemotaxis protein"/>
    <property type="match status" value="1"/>
</dbReference>
<comment type="subcellular location">
    <subcellularLocation>
        <location evidence="1">Membrane</location>
    </subcellularLocation>
</comment>
<dbReference type="GO" id="GO:0004888">
    <property type="term" value="F:transmembrane signaling receptor activity"/>
    <property type="evidence" value="ECO:0007669"/>
    <property type="project" value="InterPro"/>
</dbReference>
<dbReference type="CDD" id="cd12912">
    <property type="entry name" value="PDC2_MCP_like"/>
    <property type="match status" value="1"/>
</dbReference>
<gene>
    <name evidence="8" type="ORF">FH971_14255</name>
</gene>
<evidence type="ECO:0000256" key="4">
    <source>
        <dbReference type="PROSITE-ProRule" id="PRU00284"/>
    </source>
</evidence>
<dbReference type="SMART" id="SM00283">
    <property type="entry name" value="MA"/>
    <property type="match status" value="1"/>
</dbReference>
<evidence type="ECO:0000256" key="2">
    <source>
        <dbReference type="ARBA" id="ARBA00023224"/>
    </source>
</evidence>
<sequence>MATLTIPLVFISTFFIISLINTHTLVLKTESDNIIKEFTKFTNQKLKDEADTLSFAISEIYAEYETADSDDTKQKLLNEALNAVTITKYGENGYFFILDDKGVLLGHPESNLIGKTTSFSTLIATGIRNKSEAFVTTEYKNPTTGITEQKFNYAHKIFPDWGWIIATGAYQSDMHAAEQSLTKATNDIFDKKVTSIITTTVIITILVLFFVIWLINVILKRLSRLKDSITQLSTGEADLTSRLVIQNDDEVGEISQAVNKFIQYLQSMMLEISDASKHITENIYQLNVQSEQNSQALLTHSTETEQVVSAITEMSATAESIAENAAETATNTKKANDEALESKSIVHEAVNSVMALVSEIESTSVSINTMSKNTNQVISVLEVIGEIADQTNLLALNAAIEAARAGEQGRGFAVVADEVRTLAARTQVSTAEINAILATLHKDAENAVAAIDATKASCQRTAENTNQVTVSLDSVTDCIVEINDLSTQIATASEEQSSVSEEVNRNMVNIHEMVKELTRNGDASVNSTHNLATANAQLSALVGKFKLE</sequence>
<organism evidence="8 9">
    <name type="scientific">Shewanella polaris</name>
    <dbReference type="NCBI Taxonomy" id="2588449"/>
    <lineage>
        <taxon>Bacteria</taxon>
        <taxon>Pseudomonadati</taxon>
        <taxon>Pseudomonadota</taxon>
        <taxon>Gammaproteobacteria</taxon>
        <taxon>Alteromonadales</taxon>
        <taxon>Shewanellaceae</taxon>
        <taxon>Shewanella</taxon>
    </lineage>
</organism>
<dbReference type="PROSITE" id="PS50111">
    <property type="entry name" value="CHEMOTAXIS_TRANSDUC_2"/>
    <property type="match status" value="1"/>
</dbReference>
<accession>A0A4Y5YKI8</accession>
<dbReference type="InterPro" id="IPR004089">
    <property type="entry name" value="MCPsignal_dom"/>
</dbReference>
<keyword evidence="5" id="KW-0472">Membrane</keyword>
<dbReference type="Pfam" id="PF00672">
    <property type="entry name" value="HAMP"/>
    <property type="match status" value="1"/>
</dbReference>
<evidence type="ECO:0000313" key="9">
    <source>
        <dbReference type="Proteomes" id="UP000319809"/>
    </source>
</evidence>